<protein>
    <submittedName>
        <fullName evidence="3">CarD-like protein</fullName>
    </submittedName>
</protein>
<dbReference type="InterPro" id="IPR036101">
    <property type="entry name" value="CarD-like/TRCF_RID_sf"/>
</dbReference>
<dbReference type="InterPro" id="IPR048792">
    <property type="entry name" value="CarD_C"/>
</dbReference>
<keyword evidence="6" id="KW-1185">Reference proteome</keyword>
<dbReference type="RefSeq" id="WP_021329788.1">
    <property type="nucleotide sequence ID" value="NZ_AUZJ01000014.1"/>
</dbReference>
<feature type="domain" description="CarD-like/TRCF RNAP-interacting" evidence="2">
    <location>
        <begin position="130"/>
        <end position="240"/>
    </location>
</feature>
<feature type="region of interest" description="Disordered" evidence="1">
    <location>
        <begin position="1"/>
        <end position="104"/>
    </location>
</feature>
<dbReference type="SMART" id="SM01058">
    <property type="entry name" value="CarD_TRCF"/>
    <property type="match status" value="1"/>
</dbReference>
<dbReference type="PANTHER" id="PTHR38447">
    <property type="entry name" value="TRANSCRIPTION FACTOR YDEB-RELATED"/>
    <property type="match status" value="1"/>
</dbReference>
<evidence type="ECO:0000259" key="2">
    <source>
        <dbReference type="SMART" id="SM01058"/>
    </source>
</evidence>
<feature type="region of interest" description="Disordered" evidence="1">
    <location>
        <begin position="303"/>
        <end position="337"/>
    </location>
</feature>
<evidence type="ECO:0000313" key="5">
    <source>
        <dbReference type="Proteomes" id="UP000016412"/>
    </source>
</evidence>
<gene>
    <name evidence="4" type="ORF">HMPREF0860_1311</name>
    <name evidence="3" type="ORF">HMPREF1325_1933</name>
</gene>
<dbReference type="GO" id="GO:0009303">
    <property type="term" value="P:rRNA transcription"/>
    <property type="evidence" value="ECO:0007669"/>
    <property type="project" value="TreeGrafter"/>
</dbReference>
<feature type="compositionally biased region" description="Low complexity" evidence="1">
    <location>
        <begin position="50"/>
        <end position="65"/>
    </location>
</feature>
<comment type="caution">
    <text evidence="3">The sequence shown here is derived from an EMBL/GenBank/DDBJ whole genome shotgun (WGS) entry which is preliminary data.</text>
</comment>
<organism evidence="3 5">
    <name type="scientific">Treponema socranskii subsp. socranskii VPI DR56BR1116 = ATCC 35536</name>
    <dbReference type="NCBI Taxonomy" id="1125725"/>
    <lineage>
        <taxon>Bacteria</taxon>
        <taxon>Pseudomonadati</taxon>
        <taxon>Spirochaetota</taxon>
        <taxon>Spirochaetia</taxon>
        <taxon>Spirochaetales</taxon>
        <taxon>Treponemataceae</taxon>
        <taxon>Treponema</taxon>
    </lineage>
</organism>
<dbReference type="EMBL" id="AVQI01000016">
    <property type="protein sequence ID" value="ERK04728.1"/>
    <property type="molecule type" value="Genomic_DNA"/>
</dbReference>
<dbReference type="PATRIC" id="fig|1125725.3.peg.745"/>
<feature type="compositionally biased region" description="Acidic residues" evidence="1">
    <location>
        <begin position="319"/>
        <end position="337"/>
    </location>
</feature>
<dbReference type="Proteomes" id="UP000016412">
    <property type="component" value="Unassembled WGS sequence"/>
</dbReference>
<evidence type="ECO:0000313" key="6">
    <source>
        <dbReference type="Proteomes" id="UP000016646"/>
    </source>
</evidence>
<accession>U1GXG2</accession>
<dbReference type="InterPro" id="IPR003711">
    <property type="entry name" value="CarD-like/TRCF_RID"/>
</dbReference>
<sequence length="337" mass="36572">MAKATTSKKSIKPAAKAKSPVKTKKASVKPAKSVAKPAAKTAAKPRIKTAAKASVKAGAKTPAKSAAKKPVKAALEKTKKPMQAKAASKTAATKSRSASLSKTATAKSASTAVSRIEAAKTVSKKSKASRFRINQKIVYPSQGVGKITDINEQIFREQTMLYYNIYIEASDMVVMVPVERAEDLGIRAIVSASEAEKALNLLSDDFEPITSDWKLRYQMNLDLLKKGSINDIATIVRCLYNRSKVKELPILERKLYDSARKLLEDEISFATGKSLKEVETLIHIKLEPPGSAPKVKHVINIDDDEDDNLMDDMNASSSESDDGDASDDDSSYDDDSF</sequence>
<dbReference type="InterPro" id="IPR042215">
    <property type="entry name" value="CarD-like_C"/>
</dbReference>
<reference evidence="5 6" key="1">
    <citation type="submission" date="2013-08" db="EMBL/GenBank/DDBJ databases">
        <authorList>
            <person name="Durkin A.S."/>
            <person name="Haft D.R."/>
            <person name="McCorrison J."/>
            <person name="Torralba M."/>
            <person name="Gillis M."/>
            <person name="Haft D.H."/>
            <person name="Methe B."/>
            <person name="Sutton G."/>
            <person name="Nelson K.E."/>
        </authorList>
    </citation>
    <scope>NUCLEOTIDE SEQUENCE [LARGE SCALE GENOMIC DNA]</scope>
    <source>
        <strain evidence="4 6">ATCC 35536</strain>
        <strain evidence="3 5">VPI DR56BR1116</strain>
    </source>
</reference>
<name>U1GXG2_TRESO</name>
<feature type="compositionally biased region" description="Low complexity" evidence="1">
    <location>
        <begin position="84"/>
        <end position="104"/>
    </location>
</feature>
<dbReference type="PANTHER" id="PTHR38447:SF1">
    <property type="entry name" value="RNA POLYMERASE-BINDING TRANSCRIPTION FACTOR CARD"/>
    <property type="match status" value="1"/>
</dbReference>
<dbReference type="AlphaFoldDB" id="U1GXG2"/>
<evidence type="ECO:0000313" key="4">
    <source>
        <dbReference type="EMBL" id="ERK04728.1"/>
    </source>
</evidence>
<dbReference type="Gene3D" id="1.20.58.1290">
    <property type="entry name" value="CarD-like, C-terminal domain"/>
    <property type="match status" value="1"/>
</dbReference>
<evidence type="ECO:0000256" key="1">
    <source>
        <dbReference type="SAM" id="MobiDB-lite"/>
    </source>
</evidence>
<dbReference type="STRING" id="1125725.HMPREF1325_1933"/>
<dbReference type="Gene3D" id="2.40.10.170">
    <property type="match status" value="1"/>
</dbReference>
<dbReference type="SUPFAM" id="SSF141259">
    <property type="entry name" value="CarD-like"/>
    <property type="match status" value="1"/>
</dbReference>
<dbReference type="Pfam" id="PF02559">
    <property type="entry name" value="CarD_TRCF_RID"/>
    <property type="match status" value="1"/>
</dbReference>
<proteinExistence type="predicted"/>
<feature type="compositionally biased region" description="Low complexity" evidence="1">
    <location>
        <begin position="1"/>
        <end position="18"/>
    </location>
</feature>
<dbReference type="Proteomes" id="UP000016646">
    <property type="component" value="Unassembled WGS sequence"/>
</dbReference>
<feature type="compositionally biased region" description="Low complexity" evidence="1">
    <location>
        <begin position="28"/>
        <end position="42"/>
    </location>
</feature>
<dbReference type="InterPro" id="IPR052531">
    <property type="entry name" value="CarD-like_regulator"/>
</dbReference>
<dbReference type="eggNOG" id="COG1329">
    <property type="taxonomic scope" value="Bacteria"/>
</dbReference>
<dbReference type="Pfam" id="PF21095">
    <property type="entry name" value="CarD_C"/>
    <property type="match status" value="1"/>
</dbReference>
<evidence type="ECO:0000313" key="3">
    <source>
        <dbReference type="EMBL" id="ERF61244.1"/>
    </source>
</evidence>
<dbReference type="EMBL" id="AUZJ01000014">
    <property type="protein sequence ID" value="ERF61244.1"/>
    <property type="molecule type" value="Genomic_DNA"/>
</dbReference>